<gene>
    <name evidence="2" type="ORF">FDP41_010949</name>
</gene>
<evidence type="ECO:0000256" key="1">
    <source>
        <dbReference type="SAM" id="Coils"/>
    </source>
</evidence>
<reference evidence="2 3" key="1">
    <citation type="journal article" date="2019" name="Sci. Rep.">
        <title>Nanopore sequencing improves the draft genome of the human pathogenic amoeba Naegleria fowleri.</title>
        <authorList>
            <person name="Liechti N."/>
            <person name="Schurch N."/>
            <person name="Bruggmann R."/>
            <person name="Wittwer M."/>
        </authorList>
    </citation>
    <scope>NUCLEOTIDE SEQUENCE [LARGE SCALE GENOMIC DNA]</scope>
    <source>
        <strain evidence="2 3">ATCC 30894</strain>
    </source>
</reference>
<dbReference type="GeneID" id="68118164"/>
<comment type="caution">
    <text evidence="2">The sequence shown here is derived from an EMBL/GenBank/DDBJ whole genome shotgun (WGS) entry which is preliminary data.</text>
</comment>
<dbReference type="OrthoDB" id="10394281at2759"/>
<name>A0A6A5CBF0_NAEFO</name>
<dbReference type="VEuPathDB" id="AmoebaDB:NF0090380"/>
<keyword evidence="1" id="KW-0175">Coiled coil</keyword>
<dbReference type="VEuPathDB" id="AmoebaDB:NfTy_015960"/>
<keyword evidence="3" id="KW-1185">Reference proteome</keyword>
<evidence type="ECO:0000313" key="2">
    <source>
        <dbReference type="EMBL" id="KAF0982970.1"/>
    </source>
</evidence>
<feature type="coiled-coil region" evidence="1">
    <location>
        <begin position="831"/>
        <end position="858"/>
    </location>
</feature>
<feature type="coiled-coil region" evidence="1">
    <location>
        <begin position="290"/>
        <end position="317"/>
    </location>
</feature>
<dbReference type="AlphaFoldDB" id="A0A6A5CBF0"/>
<feature type="coiled-coil region" evidence="1">
    <location>
        <begin position="369"/>
        <end position="484"/>
    </location>
</feature>
<protein>
    <submittedName>
        <fullName evidence="2">Uncharacterized protein</fullName>
    </submittedName>
</protein>
<dbReference type="EMBL" id="VFQX01000007">
    <property type="protein sequence ID" value="KAF0982970.1"/>
    <property type="molecule type" value="Genomic_DNA"/>
</dbReference>
<dbReference type="Proteomes" id="UP000444721">
    <property type="component" value="Unassembled WGS sequence"/>
</dbReference>
<sequence>MVMILSELSVQGSALPDEMIGHYDGTSLDYSSSSQIVLFKDLNDRCYNQFVKNIIFNKTIIEFDEAYDMLGCSTTSYFRENCFSMMESQFRKSTFKECSYVQQCLLFGMNVELVFNLTSPRCLREPRPLKYSNKLESLSRLCSQTVIEAAIGRQALFYTFSKLNKTVNTLEKDAIKTFLKGKISEACKNDTRVAYEVANEMATSIPKDMEALLSMMEIKLVTHNDNEEPNIVMLCISFTILCGIALVLYLMIDHWRAVSQQSKTQREQLEIVNKVLEEHMSCFRAINKYSKDQEAQIAKIENYLQETSNERNLLKESFILQEKRLKELHAVVNNSVEEANSLSSKYEKVLATLRNVGDVLKPYENDTQNETIEETIKQLVQRTIELENSTNVLKEKYLKEKTVLKEENRKLSWENANKQQKIDDLQSLVNRLRENLEQEKSTSQQLEASLVSQTAETIRLNDALNSAEDRINELSCKCKEFQMDLEVSNKALEKIDSMLSTKISGGMKSKPHGSEWSSTTNLPTSKKSLHLEQLQWTVDRLKLADQETCTNNENTNHNQIPEEVCEMDRSQQVIQLKKDLSLFKKDIEIYTTFVQSIEDLLGYEDCKGISDKCEKLLAKLHQKISLMQSQQYLLEEKDQIIVEQQKEMENYRNESRTIGSLNTQTTEQNEHRLMNLEDELHNISTENMKILKNNKELEDMKTKLEAEVEQLKKELNRVIPMQEQHSSFIKVLEDKLEASINEKDKLQQSVDLYEQQLEELKNKNEKLLNDLNSHEMYILALEKDAKMDTKDYKIMKEQFFTMQHTNELLKKDIYLTNQQYLKIVSHHESDLIEKDREVEEAKLRISILEHRVKSLEKRCIENQIDITSLSAEKCHLQAEKTALIEENKLHKLARKLSFE</sequence>
<evidence type="ECO:0000313" key="3">
    <source>
        <dbReference type="Proteomes" id="UP000444721"/>
    </source>
</evidence>
<organism evidence="2 3">
    <name type="scientific">Naegleria fowleri</name>
    <name type="common">Brain eating amoeba</name>
    <dbReference type="NCBI Taxonomy" id="5763"/>
    <lineage>
        <taxon>Eukaryota</taxon>
        <taxon>Discoba</taxon>
        <taxon>Heterolobosea</taxon>
        <taxon>Tetramitia</taxon>
        <taxon>Eutetramitia</taxon>
        <taxon>Vahlkampfiidae</taxon>
        <taxon>Naegleria</taxon>
    </lineage>
</organism>
<accession>A0A6A5CBF0</accession>
<dbReference type="RefSeq" id="XP_044567683.1">
    <property type="nucleotide sequence ID" value="XM_044701302.1"/>
</dbReference>
<dbReference type="VEuPathDB" id="AmoebaDB:NF0090390"/>
<feature type="coiled-coil region" evidence="1">
    <location>
        <begin position="634"/>
        <end position="777"/>
    </location>
</feature>
<proteinExistence type="predicted"/>
<dbReference type="VEuPathDB" id="AmoebaDB:FDP41_010949"/>